<dbReference type="Proteomes" id="UP000054928">
    <property type="component" value="Unassembled WGS sequence"/>
</dbReference>
<proteinExistence type="predicted"/>
<name>A0A0P1B5U8_PLAHL</name>
<evidence type="ECO:0000313" key="1">
    <source>
        <dbReference type="EMBL" id="CEG49436.1"/>
    </source>
</evidence>
<dbReference type="OrthoDB" id="123727at2759"/>
<keyword evidence="2" id="KW-1185">Reference proteome</keyword>
<sequence>MLKLFCVVVGERGSAFPIDIAARESNGDAWLESDTDDVKKLKKGEKTALIEALIHEDSELQGESGLQKLLKDVPKPSTDEIHVLVVIPEGASGSPAKSVAGSAQDLFEAHRDSTEKWLAKFHTKRIEYHSLPSIVSLPSFIEQPLPVKISMKKKTLFAWSSFPGGVSADVREKIFATDDVAPCKKIKTKIENMLEPLRSGESESSYHWFWDTVFRAVLDVVFTRARMNRDSSKNSSTGNKQPDFLFILNDVCVFRGEEKEPGTNIRLPRDELCQKLAWVYGTVPYIFGYAASGYKIDLFALFRSTSNLPKAESYRIGEFDLELAADRFELCSRC</sequence>
<dbReference type="OMA" id="SESSYHW"/>
<dbReference type="AlphaFoldDB" id="A0A0P1B5U8"/>
<evidence type="ECO:0000313" key="2">
    <source>
        <dbReference type="Proteomes" id="UP000054928"/>
    </source>
</evidence>
<accession>A0A0P1B5U8</accession>
<dbReference type="EMBL" id="CCYD01003055">
    <property type="protein sequence ID" value="CEG49436.1"/>
    <property type="molecule type" value="Genomic_DNA"/>
</dbReference>
<organism evidence="1 2">
    <name type="scientific">Plasmopara halstedii</name>
    <name type="common">Downy mildew of sunflower</name>
    <dbReference type="NCBI Taxonomy" id="4781"/>
    <lineage>
        <taxon>Eukaryota</taxon>
        <taxon>Sar</taxon>
        <taxon>Stramenopiles</taxon>
        <taxon>Oomycota</taxon>
        <taxon>Peronosporomycetes</taxon>
        <taxon>Peronosporales</taxon>
        <taxon>Peronosporaceae</taxon>
        <taxon>Plasmopara</taxon>
    </lineage>
</organism>
<reference evidence="2" key="1">
    <citation type="submission" date="2014-09" db="EMBL/GenBank/DDBJ databases">
        <authorList>
            <person name="Sharma Rahul"/>
            <person name="Thines Marco"/>
        </authorList>
    </citation>
    <scope>NUCLEOTIDE SEQUENCE [LARGE SCALE GENOMIC DNA]</scope>
</reference>
<protein>
    <submittedName>
        <fullName evidence="1">CRN-like protein</fullName>
    </submittedName>
</protein>
<dbReference type="RefSeq" id="XP_024585805.1">
    <property type="nucleotide sequence ID" value="XM_024720625.1"/>
</dbReference>
<dbReference type="GeneID" id="36402255"/>
<dbReference type="STRING" id="4781.A0A0P1B5U8"/>